<dbReference type="Pfam" id="PF02949">
    <property type="entry name" value="7tm_6"/>
    <property type="match status" value="1"/>
</dbReference>
<evidence type="ECO:0000256" key="1">
    <source>
        <dbReference type="ARBA" id="ARBA00004651"/>
    </source>
</evidence>
<keyword evidence="7 10" id="KW-0472">Membrane</keyword>
<dbReference type="PANTHER" id="PTHR21137:SF35">
    <property type="entry name" value="ODORANT RECEPTOR 19A-RELATED"/>
    <property type="match status" value="1"/>
</dbReference>
<evidence type="ECO:0000256" key="7">
    <source>
        <dbReference type="ARBA" id="ARBA00023136"/>
    </source>
</evidence>
<reference evidence="11" key="1">
    <citation type="journal article" date="2023" name="G3 (Bethesda)">
        <title>Whole genome assemblies of Zophobas morio and Tenebrio molitor.</title>
        <authorList>
            <person name="Kaur S."/>
            <person name="Stinson S.A."/>
            <person name="diCenzo G.C."/>
        </authorList>
    </citation>
    <scope>NUCLEOTIDE SEQUENCE</scope>
    <source>
        <strain evidence="11">QUZm001</strain>
    </source>
</reference>
<dbReference type="PANTHER" id="PTHR21137">
    <property type="entry name" value="ODORANT RECEPTOR"/>
    <property type="match status" value="1"/>
</dbReference>
<keyword evidence="12" id="KW-1185">Reference proteome</keyword>
<evidence type="ECO:0000256" key="8">
    <source>
        <dbReference type="ARBA" id="ARBA00023170"/>
    </source>
</evidence>
<dbReference type="AlphaFoldDB" id="A0AA38I2K7"/>
<comment type="similarity">
    <text evidence="10">Belongs to the insect chemoreceptor superfamily. Heteromeric odorant receptor channel (TC 1.A.69) family.</text>
</comment>
<evidence type="ECO:0000256" key="2">
    <source>
        <dbReference type="ARBA" id="ARBA00022475"/>
    </source>
</evidence>
<proteinExistence type="inferred from homology"/>
<evidence type="ECO:0000256" key="3">
    <source>
        <dbReference type="ARBA" id="ARBA00022606"/>
    </source>
</evidence>
<feature type="transmembrane region" description="Helical" evidence="10">
    <location>
        <begin position="63"/>
        <end position="81"/>
    </location>
</feature>
<keyword evidence="4 10" id="KW-0812">Transmembrane</keyword>
<evidence type="ECO:0000256" key="6">
    <source>
        <dbReference type="ARBA" id="ARBA00022989"/>
    </source>
</evidence>
<dbReference type="GO" id="GO:0005549">
    <property type="term" value="F:odorant binding"/>
    <property type="evidence" value="ECO:0007669"/>
    <property type="project" value="InterPro"/>
</dbReference>
<gene>
    <name evidence="11" type="ORF">Zmor_019704</name>
</gene>
<keyword evidence="2" id="KW-1003">Cell membrane</keyword>
<dbReference type="GO" id="GO:0007165">
    <property type="term" value="P:signal transduction"/>
    <property type="evidence" value="ECO:0007669"/>
    <property type="project" value="UniProtKB-KW"/>
</dbReference>
<evidence type="ECO:0000313" key="11">
    <source>
        <dbReference type="EMBL" id="KAJ3647850.1"/>
    </source>
</evidence>
<feature type="transmembrane region" description="Helical" evidence="10">
    <location>
        <begin position="163"/>
        <end position="195"/>
    </location>
</feature>
<feature type="transmembrane region" description="Helical" evidence="10">
    <location>
        <begin position="33"/>
        <end position="51"/>
    </location>
</feature>
<protein>
    <recommendedName>
        <fullName evidence="10">Odorant receptor</fullName>
    </recommendedName>
</protein>
<feature type="transmembrane region" description="Helical" evidence="10">
    <location>
        <begin position="254"/>
        <end position="275"/>
    </location>
</feature>
<feature type="transmembrane region" description="Helical" evidence="10">
    <location>
        <begin position="287"/>
        <end position="308"/>
    </location>
</feature>
<comment type="caution">
    <text evidence="11">The sequence shown here is derived from an EMBL/GenBank/DDBJ whole genome shotgun (WGS) entry which is preliminary data.</text>
</comment>
<evidence type="ECO:0000256" key="9">
    <source>
        <dbReference type="ARBA" id="ARBA00023224"/>
    </source>
</evidence>
<evidence type="ECO:0000313" key="12">
    <source>
        <dbReference type="Proteomes" id="UP001168821"/>
    </source>
</evidence>
<name>A0AA38I2K7_9CUCU</name>
<keyword evidence="5 10" id="KW-0552">Olfaction</keyword>
<comment type="subcellular location">
    <subcellularLocation>
        <location evidence="1 10">Cell membrane</location>
        <topology evidence="1 10">Multi-pass membrane protein</topology>
    </subcellularLocation>
</comment>
<dbReference type="GO" id="GO:0004984">
    <property type="term" value="F:olfactory receptor activity"/>
    <property type="evidence" value="ECO:0007669"/>
    <property type="project" value="InterPro"/>
</dbReference>
<keyword evidence="9 10" id="KW-0807">Transducer</keyword>
<evidence type="ECO:0000256" key="10">
    <source>
        <dbReference type="RuleBase" id="RU351113"/>
    </source>
</evidence>
<keyword evidence="8 10" id="KW-0675">Receptor</keyword>
<keyword evidence="3 10" id="KW-0716">Sensory transduction</keyword>
<dbReference type="EMBL" id="JALNTZ010000006">
    <property type="protein sequence ID" value="KAJ3647850.1"/>
    <property type="molecule type" value="Genomic_DNA"/>
</dbReference>
<dbReference type="GO" id="GO:0005886">
    <property type="term" value="C:plasma membrane"/>
    <property type="evidence" value="ECO:0007669"/>
    <property type="project" value="UniProtKB-SubCell"/>
</dbReference>
<dbReference type="InterPro" id="IPR004117">
    <property type="entry name" value="7tm6_olfct_rcpt"/>
</dbReference>
<organism evidence="11 12">
    <name type="scientific">Zophobas morio</name>
    <dbReference type="NCBI Taxonomy" id="2755281"/>
    <lineage>
        <taxon>Eukaryota</taxon>
        <taxon>Metazoa</taxon>
        <taxon>Ecdysozoa</taxon>
        <taxon>Arthropoda</taxon>
        <taxon>Hexapoda</taxon>
        <taxon>Insecta</taxon>
        <taxon>Pterygota</taxon>
        <taxon>Neoptera</taxon>
        <taxon>Endopterygota</taxon>
        <taxon>Coleoptera</taxon>
        <taxon>Polyphaga</taxon>
        <taxon>Cucujiformia</taxon>
        <taxon>Tenebrionidae</taxon>
        <taxon>Zophobas</taxon>
    </lineage>
</organism>
<sequence>MVLPKILEDDSLLEMLRLPEILTQNKIGKKISYFFYAICILNFCGAPLIVLLNKEWNLLLSQYTAYVCGGPLIISHYIILYHRSYQNTFENLYYDIFPSLWPLRSLGSDDFNNFQKLAKLTKTVLKIVMVLALVAATGGIPWFGDNYHIILLMKLAVDNFDGWFLQTILIILFLSFCHMALTITGNVFCATYLVMHLYNQIRMLKLRLENLSNSPDLAHAIHDPAYQDFIKTELISCIKLHQVLLQYKEKICELSYYPTFYFSAGGVLIGLALILMPRTTLIIEVRVVFVASVAIYTAIVFCVLGQLLEDESEKIFVSAYNSSWYLWNTKNRQLLCLFILKTQETVVISSSGIITINHELLIKLYQTIYSTFTFLLNVSKAL</sequence>
<dbReference type="Proteomes" id="UP001168821">
    <property type="component" value="Unassembled WGS sequence"/>
</dbReference>
<keyword evidence="6 10" id="KW-1133">Transmembrane helix</keyword>
<evidence type="ECO:0000256" key="4">
    <source>
        <dbReference type="ARBA" id="ARBA00022692"/>
    </source>
</evidence>
<accession>A0AA38I2K7</accession>
<comment type="caution">
    <text evidence="10">Lacks conserved residue(s) required for the propagation of feature annotation.</text>
</comment>
<evidence type="ECO:0000256" key="5">
    <source>
        <dbReference type="ARBA" id="ARBA00022725"/>
    </source>
</evidence>
<feature type="transmembrane region" description="Helical" evidence="10">
    <location>
        <begin position="124"/>
        <end position="143"/>
    </location>
</feature>